<feature type="transmembrane region" description="Helical" evidence="6">
    <location>
        <begin position="593"/>
        <end position="616"/>
    </location>
</feature>
<feature type="transmembrane region" description="Helical" evidence="6">
    <location>
        <begin position="141"/>
        <end position="165"/>
    </location>
</feature>
<gene>
    <name evidence="8" type="ORF">FC24_GL001900</name>
</gene>
<comment type="similarity">
    <text evidence="6">Belongs to the ABC-4 integral membrane protein family.</text>
</comment>
<organism evidence="8 9">
    <name type="scientific">Loigolactobacillus rennini DSM 20253</name>
    <dbReference type="NCBI Taxonomy" id="1423796"/>
    <lineage>
        <taxon>Bacteria</taxon>
        <taxon>Bacillati</taxon>
        <taxon>Bacillota</taxon>
        <taxon>Bacilli</taxon>
        <taxon>Lactobacillales</taxon>
        <taxon>Lactobacillaceae</taxon>
        <taxon>Loigolactobacillus</taxon>
    </lineage>
</organism>
<proteinExistence type="inferred from homology"/>
<sequence>MFACALAITIYFAFNALALTPYLWHTLPDAEMIKNGLLSTNAFILIFIVAFMFYANLFFVQQQRREIALFNLLGVSRWRISGYFFLENLLLGLLSLILGLLLGILLAKLFALLLVKLIGASISVGLLFSGAAIGQTIGTFLLVYIFLALFDAGLIAHYPLAILFRQPVTDKVVPITFWRYLLGLLGLALLASAYGMAQFYTEILPHFKFLGAAAAIIVPLLILVFVLVGTFLFYRFSLLALLMQLRHWYRFSYRKIRLFTLANLSQRLHRHVNISWLVTILAAITLTVLGSITMIYTASYDGLNTDQPLALTVDRQLAPAVAQHLTKHQLTVQQKQPATFKVTGAQFKLDSLLGFHYGAFTGPLTVISQQDYQAARRLQPNLPAFRLNDQQVILLLRKLAYAGQTKRQQVVTLRLTATTVKQLKVKQVSAAFPYGANNYVNGTGLVVSDAVFQRLNANAQTHLMAFQFAGSHHSEQVSQQLIDRYQQHYHYFDPQKTGQPPKNLHTFQLSKVHRTTAAQHNLPMLQARYPATRWLRTLFGLDFYIIGFFSLIFIMATGSIIMLKQLAEASGKRQQYALLIKLGISQREINHTIYLQTGIAFLLPITLGVINAYFALHILNIWLNQLDLTFAYLLGAIYLAVYIVYWWLTAKIYCRMITPT</sequence>
<evidence type="ECO:0000256" key="6">
    <source>
        <dbReference type="PIRNR" id="PIRNR018968"/>
    </source>
</evidence>
<dbReference type="PATRIC" id="fig|1423796.3.peg.1928"/>
<dbReference type="GO" id="GO:0005886">
    <property type="term" value="C:plasma membrane"/>
    <property type="evidence" value="ECO:0007669"/>
    <property type="project" value="UniProtKB-SubCell"/>
</dbReference>
<evidence type="ECO:0000256" key="4">
    <source>
        <dbReference type="ARBA" id="ARBA00022989"/>
    </source>
</evidence>
<dbReference type="EMBL" id="AYYI01000006">
    <property type="protein sequence ID" value="KRM99817.1"/>
    <property type="molecule type" value="Genomic_DNA"/>
</dbReference>
<evidence type="ECO:0000256" key="1">
    <source>
        <dbReference type="ARBA" id="ARBA00004651"/>
    </source>
</evidence>
<evidence type="ECO:0000256" key="2">
    <source>
        <dbReference type="ARBA" id="ARBA00022475"/>
    </source>
</evidence>
<feature type="transmembrane region" description="Helical" evidence="6">
    <location>
        <begin position="209"/>
        <end position="226"/>
    </location>
</feature>
<keyword evidence="6" id="KW-0813">Transport</keyword>
<dbReference type="Pfam" id="PF02687">
    <property type="entry name" value="FtsX"/>
    <property type="match status" value="1"/>
</dbReference>
<feature type="domain" description="ABC3 transporter permease C-terminal" evidence="7">
    <location>
        <begin position="42"/>
        <end position="150"/>
    </location>
</feature>
<keyword evidence="4 6" id="KW-1133">Transmembrane helix</keyword>
<keyword evidence="5 6" id="KW-0472">Membrane</keyword>
<keyword evidence="9" id="KW-1185">Reference proteome</keyword>
<feature type="transmembrane region" description="Helical" evidence="6">
    <location>
        <begin position="42"/>
        <end position="60"/>
    </location>
</feature>
<dbReference type="InterPro" id="IPR027022">
    <property type="entry name" value="ABC_permease_BceB-typ"/>
</dbReference>
<dbReference type="PANTHER" id="PTHR46795:SF3">
    <property type="entry name" value="ABC TRANSPORTER PERMEASE"/>
    <property type="match status" value="1"/>
</dbReference>
<feature type="transmembrane region" description="Helical" evidence="6">
    <location>
        <begin position="232"/>
        <end position="249"/>
    </location>
</feature>
<feature type="transmembrane region" description="Helical" evidence="6">
    <location>
        <begin position="113"/>
        <end position="134"/>
    </location>
</feature>
<protein>
    <submittedName>
        <fullName evidence="8">Permease family protein</fullName>
    </submittedName>
</protein>
<evidence type="ECO:0000313" key="8">
    <source>
        <dbReference type="EMBL" id="KRM99817.1"/>
    </source>
</evidence>
<dbReference type="AlphaFoldDB" id="A0A0R2DHE8"/>
<evidence type="ECO:0000313" key="9">
    <source>
        <dbReference type="Proteomes" id="UP000051638"/>
    </source>
</evidence>
<feature type="transmembrane region" description="Helical" evidence="6">
    <location>
        <begin position="177"/>
        <end position="197"/>
    </location>
</feature>
<evidence type="ECO:0000256" key="5">
    <source>
        <dbReference type="ARBA" id="ARBA00023136"/>
    </source>
</evidence>
<dbReference type="Proteomes" id="UP000051638">
    <property type="component" value="Unassembled WGS sequence"/>
</dbReference>
<comment type="caution">
    <text evidence="8">The sequence shown here is derived from an EMBL/GenBank/DDBJ whole genome shotgun (WGS) entry which is preliminary data.</text>
</comment>
<dbReference type="GO" id="GO:0055085">
    <property type="term" value="P:transmembrane transport"/>
    <property type="evidence" value="ECO:0007669"/>
    <property type="project" value="UniProtKB-UniRule"/>
</dbReference>
<accession>A0A0R2DHE8</accession>
<dbReference type="InterPro" id="IPR003838">
    <property type="entry name" value="ABC3_permease_C"/>
</dbReference>
<keyword evidence="2 6" id="KW-1003">Cell membrane</keyword>
<feature type="transmembrane region" description="Helical" evidence="6">
    <location>
        <begin position="274"/>
        <end position="296"/>
    </location>
</feature>
<dbReference type="PIRSF" id="PIRSF018968">
    <property type="entry name" value="ABC_permease_BceB"/>
    <property type="match status" value="1"/>
</dbReference>
<keyword evidence="3 6" id="KW-0812">Transmembrane</keyword>
<name>A0A0R2DHE8_9LACO</name>
<dbReference type="InterPro" id="IPR052536">
    <property type="entry name" value="ABC-4_Integral_Memb_Prot"/>
</dbReference>
<evidence type="ECO:0000256" key="3">
    <source>
        <dbReference type="ARBA" id="ARBA00022692"/>
    </source>
</evidence>
<feature type="transmembrane region" description="Helical" evidence="6">
    <location>
        <begin position="628"/>
        <end position="648"/>
    </location>
</feature>
<feature type="transmembrane region" description="Helical" evidence="6">
    <location>
        <begin position="81"/>
        <end position="107"/>
    </location>
</feature>
<feature type="transmembrane region" description="Helical" evidence="6">
    <location>
        <begin position="543"/>
        <end position="563"/>
    </location>
</feature>
<dbReference type="STRING" id="1423796.FC24_GL001900"/>
<dbReference type="PANTHER" id="PTHR46795">
    <property type="entry name" value="ABC TRANSPORTER PERMEASE-RELATED-RELATED"/>
    <property type="match status" value="1"/>
</dbReference>
<evidence type="ECO:0000259" key="7">
    <source>
        <dbReference type="Pfam" id="PF02687"/>
    </source>
</evidence>
<reference evidence="8 9" key="1">
    <citation type="journal article" date="2015" name="Genome Announc.">
        <title>Expanding the biotechnology potential of lactobacilli through comparative genomics of 213 strains and associated genera.</title>
        <authorList>
            <person name="Sun Z."/>
            <person name="Harris H.M."/>
            <person name="McCann A."/>
            <person name="Guo C."/>
            <person name="Argimon S."/>
            <person name="Zhang W."/>
            <person name="Yang X."/>
            <person name="Jeffery I.B."/>
            <person name="Cooney J.C."/>
            <person name="Kagawa T.F."/>
            <person name="Liu W."/>
            <person name="Song Y."/>
            <person name="Salvetti E."/>
            <person name="Wrobel A."/>
            <person name="Rasinkangas P."/>
            <person name="Parkhill J."/>
            <person name="Rea M.C."/>
            <person name="O'Sullivan O."/>
            <person name="Ritari J."/>
            <person name="Douillard F.P."/>
            <person name="Paul Ross R."/>
            <person name="Yang R."/>
            <person name="Briner A.E."/>
            <person name="Felis G.E."/>
            <person name="de Vos W.M."/>
            <person name="Barrangou R."/>
            <person name="Klaenhammer T.R."/>
            <person name="Caufield P.W."/>
            <person name="Cui Y."/>
            <person name="Zhang H."/>
            <person name="O'Toole P.W."/>
        </authorList>
    </citation>
    <scope>NUCLEOTIDE SEQUENCE [LARGE SCALE GENOMIC DNA]</scope>
    <source>
        <strain evidence="8 9">DSM 20253</strain>
    </source>
</reference>
<comment type="subcellular location">
    <subcellularLocation>
        <location evidence="1 6">Cell membrane</location>
        <topology evidence="1 6">Multi-pass membrane protein</topology>
    </subcellularLocation>
</comment>